<dbReference type="GO" id="GO:0012505">
    <property type="term" value="C:endomembrane system"/>
    <property type="evidence" value="ECO:0007669"/>
    <property type="project" value="UniProtKB-SubCell"/>
</dbReference>
<dbReference type="AlphaFoldDB" id="A0AAW0BCF5"/>
<reference evidence="6 7" key="1">
    <citation type="journal article" date="2024" name="J Genomics">
        <title>Draft genome sequencing and assembly of Favolaschia claudopus CIRM-BRFM 2984 isolated from oak limbs.</title>
        <authorList>
            <person name="Navarro D."/>
            <person name="Drula E."/>
            <person name="Chaduli D."/>
            <person name="Cazenave R."/>
            <person name="Ahrendt S."/>
            <person name="Wang J."/>
            <person name="Lipzen A."/>
            <person name="Daum C."/>
            <person name="Barry K."/>
            <person name="Grigoriev I.V."/>
            <person name="Favel A."/>
            <person name="Rosso M.N."/>
            <person name="Martin F."/>
        </authorList>
    </citation>
    <scope>NUCLEOTIDE SEQUENCE [LARGE SCALE GENOMIC DNA]</scope>
    <source>
        <strain evidence="6 7">CIRM-BRFM 2984</strain>
    </source>
</reference>
<dbReference type="PANTHER" id="PTHR47549">
    <property type="entry name" value="GOLGI APPARATUS MEMBRANE PROTEIN TVP38-RELATED"/>
    <property type="match status" value="1"/>
</dbReference>
<feature type="transmembrane region" description="Helical" evidence="5">
    <location>
        <begin position="224"/>
        <end position="245"/>
    </location>
</feature>
<dbReference type="InterPro" id="IPR051076">
    <property type="entry name" value="Golgi_membrane_TVP38/TMEM64"/>
</dbReference>
<evidence type="ECO:0000256" key="1">
    <source>
        <dbReference type="ARBA" id="ARBA00004127"/>
    </source>
</evidence>
<evidence type="ECO:0000256" key="2">
    <source>
        <dbReference type="ARBA" id="ARBA00022692"/>
    </source>
</evidence>
<sequence length="368" mass="41065">MSRETTDGTTLIALNPYGKANPSALSINTKIEPVSVEVCPPTPSPTEAEFNYLHNVKGRRNVMRWIRYIVPALLVFTVLILISVFKDQIVDGLKPFTDWMQQHNIAGAAIIIAAMVIVSFPPWAPLEVKSRVSLRSSTRVPPAAINLKQTTSSTVLWLTLCGREDCSSLSTPMFSTVGVPPHIFLAAAVLSVPKSFVPVYVGWSARPENDNLILVFADSKTAKILSKVVLAISLCITLATLYWIYRKMEQAKEGYIYSRRKVRQAKAAKGPVIVALNEKRPPILRVLAIWRLRERFKPAVQLPIYRWFSTNHKFQALCAAVALTRSCLNADYSNQMRARRSCALFVPPISDLFDYFRPTCGSLDVSVI</sequence>
<comment type="caution">
    <text evidence="6">The sequence shown here is derived from an EMBL/GenBank/DDBJ whole genome shotgun (WGS) entry which is preliminary data.</text>
</comment>
<feature type="transmembrane region" description="Helical" evidence="5">
    <location>
        <begin position="105"/>
        <end position="126"/>
    </location>
</feature>
<accession>A0AAW0BCF5</accession>
<keyword evidence="3 5" id="KW-1133">Transmembrane helix</keyword>
<evidence type="ECO:0000256" key="5">
    <source>
        <dbReference type="SAM" id="Phobius"/>
    </source>
</evidence>
<keyword evidence="2 5" id="KW-0812">Transmembrane</keyword>
<keyword evidence="4 5" id="KW-0472">Membrane</keyword>
<organism evidence="6 7">
    <name type="scientific">Favolaschia claudopus</name>
    <dbReference type="NCBI Taxonomy" id="2862362"/>
    <lineage>
        <taxon>Eukaryota</taxon>
        <taxon>Fungi</taxon>
        <taxon>Dikarya</taxon>
        <taxon>Basidiomycota</taxon>
        <taxon>Agaricomycotina</taxon>
        <taxon>Agaricomycetes</taxon>
        <taxon>Agaricomycetidae</taxon>
        <taxon>Agaricales</taxon>
        <taxon>Marasmiineae</taxon>
        <taxon>Mycenaceae</taxon>
        <taxon>Favolaschia</taxon>
    </lineage>
</organism>
<gene>
    <name evidence="6" type="ORF">R3P38DRAFT_2780097</name>
</gene>
<proteinExistence type="predicted"/>
<dbReference type="PANTHER" id="PTHR47549:SF2">
    <property type="entry name" value="GOLGI APPARATUS MEMBRANE PROTEIN TVP38"/>
    <property type="match status" value="1"/>
</dbReference>
<evidence type="ECO:0000313" key="6">
    <source>
        <dbReference type="EMBL" id="KAK7023300.1"/>
    </source>
</evidence>
<keyword evidence="7" id="KW-1185">Reference proteome</keyword>
<evidence type="ECO:0000256" key="3">
    <source>
        <dbReference type="ARBA" id="ARBA00022989"/>
    </source>
</evidence>
<evidence type="ECO:0008006" key="8">
    <source>
        <dbReference type="Google" id="ProtNLM"/>
    </source>
</evidence>
<protein>
    <recommendedName>
        <fullName evidence="8">Golgi apparatus membrane protein TVP38</fullName>
    </recommendedName>
</protein>
<evidence type="ECO:0000313" key="7">
    <source>
        <dbReference type="Proteomes" id="UP001362999"/>
    </source>
</evidence>
<name>A0AAW0BCF5_9AGAR</name>
<dbReference type="EMBL" id="JAWWNJ010000036">
    <property type="protein sequence ID" value="KAK7023300.1"/>
    <property type="molecule type" value="Genomic_DNA"/>
</dbReference>
<feature type="transmembrane region" description="Helical" evidence="5">
    <location>
        <begin position="65"/>
        <end position="85"/>
    </location>
</feature>
<evidence type="ECO:0000256" key="4">
    <source>
        <dbReference type="ARBA" id="ARBA00023136"/>
    </source>
</evidence>
<comment type="subcellular location">
    <subcellularLocation>
        <location evidence="1">Endomembrane system</location>
        <topology evidence="1">Multi-pass membrane protein</topology>
    </subcellularLocation>
</comment>
<dbReference type="Proteomes" id="UP001362999">
    <property type="component" value="Unassembled WGS sequence"/>
</dbReference>